<keyword evidence="7" id="KW-0539">Nucleus</keyword>
<name>A0AAN7ZSC4_9COLE</name>
<comment type="caution">
    <text evidence="15">The sequence shown here is derived from an EMBL/GenBank/DDBJ whole genome shotgun (WGS) entry which is preliminary data.</text>
</comment>
<dbReference type="GO" id="GO:0008138">
    <property type="term" value="F:protein tyrosine/serine/threonine phosphatase activity"/>
    <property type="evidence" value="ECO:0007669"/>
    <property type="project" value="InterPro"/>
</dbReference>
<evidence type="ECO:0000313" key="15">
    <source>
        <dbReference type="EMBL" id="KAK5646958.1"/>
    </source>
</evidence>
<comment type="catalytic activity">
    <reaction evidence="10">
        <text>O-phospho-L-tyrosyl-[protein] + H2O = L-tyrosyl-[protein] + phosphate</text>
        <dbReference type="Rhea" id="RHEA:10684"/>
        <dbReference type="Rhea" id="RHEA-COMP:10136"/>
        <dbReference type="Rhea" id="RHEA-COMP:20101"/>
        <dbReference type="ChEBI" id="CHEBI:15377"/>
        <dbReference type="ChEBI" id="CHEBI:43474"/>
        <dbReference type="ChEBI" id="CHEBI:46858"/>
        <dbReference type="ChEBI" id="CHEBI:61978"/>
        <dbReference type="EC" id="3.1.3.48"/>
    </reaction>
</comment>
<dbReference type="SMART" id="SM00195">
    <property type="entry name" value="DSPc"/>
    <property type="match status" value="1"/>
</dbReference>
<evidence type="ECO:0000256" key="6">
    <source>
        <dbReference type="ARBA" id="ARBA00022912"/>
    </source>
</evidence>
<dbReference type="PROSITE" id="PS00383">
    <property type="entry name" value="TYR_PHOSPHATASE_1"/>
    <property type="match status" value="1"/>
</dbReference>
<dbReference type="PROSITE" id="PS50054">
    <property type="entry name" value="TYR_PHOSPHATASE_DUAL"/>
    <property type="match status" value="1"/>
</dbReference>
<dbReference type="CDD" id="cd14498">
    <property type="entry name" value="DSP"/>
    <property type="match status" value="1"/>
</dbReference>
<keyword evidence="5" id="KW-0378">Hydrolase</keyword>
<dbReference type="GO" id="GO:0004725">
    <property type="term" value="F:protein tyrosine phosphatase activity"/>
    <property type="evidence" value="ECO:0007669"/>
    <property type="project" value="UniProtKB-EC"/>
</dbReference>
<dbReference type="GO" id="GO:0005737">
    <property type="term" value="C:cytoplasm"/>
    <property type="evidence" value="ECO:0007669"/>
    <property type="project" value="UniProtKB-SubCell"/>
</dbReference>
<dbReference type="Pfam" id="PF00782">
    <property type="entry name" value="DSPc"/>
    <property type="match status" value="1"/>
</dbReference>
<evidence type="ECO:0000256" key="8">
    <source>
        <dbReference type="ARBA" id="ARBA00047761"/>
    </source>
</evidence>
<dbReference type="PANTHER" id="PTHR45848:SF4">
    <property type="entry name" value="DUAL SPECIFICITY PROTEIN PHOSPHATASE 12"/>
    <property type="match status" value="1"/>
</dbReference>
<evidence type="ECO:0000256" key="2">
    <source>
        <dbReference type="ARBA" id="ARBA00004496"/>
    </source>
</evidence>
<protein>
    <recommendedName>
        <fullName evidence="17">Protein-tyrosine-phosphatase</fullName>
    </recommendedName>
</protein>
<dbReference type="InterPro" id="IPR029021">
    <property type="entry name" value="Prot-tyrosine_phosphatase-like"/>
</dbReference>
<dbReference type="SUPFAM" id="SSF52799">
    <property type="entry name" value="(Phosphotyrosine protein) phosphatases II"/>
    <property type="match status" value="1"/>
</dbReference>
<evidence type="ECO:0008006" key="17">
    <source>
        <dbReference type="Google" id="ProtNLM"/>
    </source>
</evidence>
<gene>
    <name evidence="15" type="ORF">RI129_005422</name>
</gene>
<comment type="catalytic activity">
    <reaction evidence="9">
        <text>O-phospho-L-threonyl-[protein] + H2O = L-threonyl-[protein] + phosphate</text>
        <dbReference type="Rhea" id="RHEA:47004"/>
        <dbReference type="Rhea" id="RHEA-COMP:11060"/>
        <dbReference type="Rhea" id="RHEA-COMP:11605"/>
        <dbReference type="ChEBI" id="CHEBI:15377"/>
        <dbReference type="ChEBI" id="CHEBI:30013"/>
        <dbReference type="ChEBI" id="CHEBI:43474"/>
        <dbReference type="ChEBI" id="CHEBI:61977"/>
        <dbReference type="EC" id="3.1.3.16"/>
    </reaction>
</comment>
<dbReference type="PROSITE" id="PS50056">
    <property type="entry name" value="TYR_PHOSPHATASE_2"/>
    <property type="match status" value="1"/>
</dbReference>
<feature type="active site" description="Phosphocysteine intermediate" evidence="11">
    <location>
        <position position="120"/>
    </location>
</feature>
<comment type="catalytic activity">
    <reaction evidence="8">
        <text>O-phospho-L-seryl-[protein] + H2O = L-seryl-[protein] + phosphate</text>
        <dbReference type="Rhea" id="RHEA:20629"/>
        <dbReference type="Rhea" id="RHEA-COMP:9863"/>
        <dbReference type="Rhea" id="RHEA-COMP:11604"/>
        <dbReference type="ChEBI" id="CHEBI:15377"/>
        <dbReference type="ChEBI" id="CHEBI:29999"/>
        <dbReference type="ChEBI" id="CHEBI:43474"/>
        <dbReference type="ChEBI" id="CHEBI:83421"/>
        <dbReference type="EC" id="3.1.3.16"/>
    </reaction>
</comment>
<evidence type="ECO:0000259" key="12">
    <source>
        <dbReference type="PROSITE" id="PS50054"/>
    </source>
</evidence>
<accession>A0AAN7ZSC4</accession>
<evidence type="ECO:0000313" key="16">
    <source>
        <dbReference type="Proteomes" id="UP001329430"/>
    </source>
</evidence>
<proteinExistence type="inferred from homology"/>
<evidence type="ECO:0000259" key="13">
    <source>
        <dbReference type="PROSITE" id="PS50056"/>
    </source>
</evidence>
<dbReference type="GO" id="GO:0004722">
    <property type="term" value="F:protein serine/threonine phosphatase activity"/>
    <property type="evidence" value="ECO:0007669"/>
    <property type="project" value="UniProtKB-EC"/>
</dbReference>
<keyword evidence="6" id="KW-0904">Protein phosphatase</keyword>
<evidence type="ECO:0000256" key="3">
    <source>
        <dbReference type="ARBA" id="ARBA00008601"/>
    </source>
</evidence>
<organism evidence="15 16">
    <name type="scientific">Pyrocoelia pectoralis</name>
    <dbReference type="NCBI Taxonomy" id="417401"/>
    <lineage>
        <taxon>Eukaryota</taxon>
        <taxon>Metazoa</taxon>
        <taxon>Ecdysozoa</taxon>
        <taxon>Arthropoda</taxon>
        <taxon>Hexapoda</taxon>
        <taxon>Insecta</taxon>
        <taxon>Pterygota</taxon>
        <taxon>Neoptera</taxon>
        <taxon>Endopterygota</taxon>
        <taxon>Coleoptera</taxon>
        <taxon>Polyphaga</taxon>
        <taxon>Elateriformia</taxon>
        <taxon>Elateroidea</taxon>
        <taxon>Lampyridae</taxon>
        <taxon>Lampyrinae</taxon>
        <taxon>Pyrocoelia</taxon>
    </lineage>
</organism>
<keyword evidence="4" id="KW-0963">Cytoplasm</keyword>
<dbReference type="FunFam" id="3.90.190.10:FF:000056">
    <property type="entry name" value="Dual specificity phosphatase 12"/>
    <property type="match status" value="1"/>
</dbReference>
<feature type="domain" description="Tyrosine-protein phosphatase" evidence="12">
    <location>
        <begin position="30"/>
        <end position="176"/>
    </location>
</feature>
<evidence type="ECO:0000256" key="11">
    <source>
        <dbReference type="PIRSR" id="PIRSR000941-50"/>
    </source>
</evidence>
<keyword evidence="16" id="KW-1185">Reference proteome</keyword>
<dbReference type="InterPro" id="IPR016278">
    <property type="entry name" value="DUSP12"/>
</dbReference>
<evidence type="ECO:0000256" key="1">
    <source>
        <dbReference type="ARBA" id="ARBA00004123"/>
    </source>
</evidence>
<sequence>MYCRIIKMSGAVYDGDTCRRDVIHTLFTSGPVSLSVIEPQFLLGNLSAATDINTLMKYKVTHILTIDTCPLPRQILELKHITTKFIQLSDLPKEDLLKYLDESKEFIDSGLANGVVLVHCYYGVSRSATVVIAYIMWKYHLSYSEAFETVKTKRSIVFPNQGFVSQLKLYREMGYKIDKNHLKYKLYRLQIASDKVKRTKILPQDFFDLIKPDPGLVRIEPEPNCYRCKKCRRVVACESNLITHEDLESSSSCCKTYFLEPLSWMNNITQTTQGKLHCPKCKTKLGAFSWVMGCHCPCGSQVAPAFYLTPSKVDWTNVVKNVEVTI</sequence>
<dbReference type="InterPro" id="IPR017896">
    <property type="entry name" value="4Fe4S_Fe-S-bd"/>
</dbReference>
<reference evidence="15 16" key="1">
    <citation type="journal article" date="2024" name="Insects">
        <title>An Improved Chromosome-Level Genome Assembly of the Firefly Pyrocoelia pectoralis.</title>
        <authorList>
            <person name="Fu X."/>
            <person name="Meyer-Rochow V.B."/>
            <person name="Ballantyne L."/>
            <person name="Zhu X."/>
        </authorList>
    </citation>
    <scope>NUCLEOTIDE SEQUENCE [LARGE SCALE GENOMIC DNA]</scope>
    <source>
        <strain evidence="15">XCY_ONT2</strain>
    </source>
</reference>
<evidence type="ECO:0000256" key="7">
    <source>
        <dbReference type="ARBA" id="ARBA00023242"/>
    </source>
</evidence>
<dbReference type="PIRSF" id="PIRSF000941">
    <property type="entry name" value="DUSP12"/>
    <property type="match status" value="1"/>
</dbReference>
<evidence type="ECO:0000259" key="14">
    <source>
        <dbReference type="PROSITE" id="PS51379"/>
    </source>
</evidence>
<comment type="subcellular location">
    <subcellularLocation>
        <location evidence="2">Cytoplasm</location>
    </subcellularLocation>
    <subcellularLocation>
        <location evidence="1">Nucleus</location>
    </subcellularLocation>
</comment>
<evidence type="ECO:0000256" key="5">
    <source>
        <dbReference type="ARBA" id="ARBA00022801"/>
    </source>
</evidence>
<dbReference type="InterPro" id="IPR020422">
    <property type="entry name" value="TYR_PHOSPHATASE_DUAL_dom"/>
</dbReference>
<comment type="similarity">
    <text evidence="3">Belongs to the protein-tyrosine phosphatase family. Non-receptor class dual specificity subfamily.</text>
</comment>
<evidence type="ECO:0000256" key="10">
    <source>
        <dbReference type="ARBA" id="ARBA00051722"/>
    </source>
</evidence>
<evidence type="ECO:0000256" key="4">
    <source>
        <dbReference type="ARBA" id="ARBA00022490"/>
    </source>
</evidence>
<feature type="domain" description="4Fe-4S ferredoxin-type" evidence="14">
    <location>
        <begin position="215"/>
        <end position="247"/>
    </location>
</feature>
<dbReference type="Gene3D" id="3.90.190.10">
    <property type="entry name" value="Protein tyrosine phosphatase superfamily"/>
    <property type="match status" value="1"/>
</dbReference>
<dbReference type="EMBL" id="JAVRBK010000003">
    <property type="protein sequence ID" value="KAK5646958.1"/>
    <property type="molecule type" value="Genomic_DNA"/>
</dbReference>
<dbReference type="AlphaFoldDB" id="A0AAN7ZSC4"/>
<dbReference type="PROSITE" id="PS51379">
    <property type="entry name" value="4FE4S_FER_2"/>
    <property type="match status" value="1"/>
</dbReference>
<dbReference type="InterPro" id="IPR000340">
    <property type="entry name" value="Dual-sp_phosphatase_cat-dom"/>
</dbReference>
<dbReference type="PANTHER" id="PTHR45848">
    <property type="entry name" value="DUAL SPECIFICITY PROTEIN PHOSPHATASE 12 FAMILY MEMBER"/>
    <property type="match status" value="1"/>
</dbReference>
<dbReference type="GO" id="GO:0005634">
    <property type="term" value="C:nucleus"/>
    <property type="evidence" value="ECO:0007669"/>
    <property type="project" value="UniProtKB-SubCell"/>
</dbReference>
<dbReference type="Proteomes" id="UP001329430">
    <property type="component" value="Chromosome 3"/>
</dbReference>
<evidence type="ECO:0000256" key="9">
    <source>
        <dbReference type="ARBA" id="ARBA00048336"/>
    </source>
</evidence>
<dbReference type="InterPro" id="IPR000387">
    <property type="entry name" value="Tyr_Pase_dom"/>
</dbReference>
<feature type="domain" description="Tyrosine specific protein phosphatases" evidence="13">
    <location>
        <begin position="94"/>
        <end position="154"/>
    </location>
</feature>
<dbReference type="InterPro" id="IPR016130">
    <property type="entry name" value="Tyr_Pase_AS"/>
</dbReference>